<evidence type="ECO:0000256" key="1">
    <source>
        <dbReference type="ARBA" id="ARBA00022679"/>
    </source>
</evidence>
<gene>
    <name evidence="4" type="ORF">DS742_26025</name>
</gene>
<organism evidence="4 5">
    <name type="scientific">Lacrimispora amygdalina</name>
    <dbReference type="NCBI Taxonomy" id="253257"/>
    <lineage>
        <taxon>Bacteria</taxon>
        <taxon>Bacillati</taxon>
        <taxon>Bacillota</taxon>
        <taxon>Clostridia</taxon>
        <taxon>Lachnospirales</taxon>
        <taxon>Lachnospiraceae</taxon>
        <taxon>Lacrimispora</taxon>
    </lineage>
</organism>
<sequence length="383" mass="44366">MKIAFDVQLFLKGDKTGIAWCADNLIKEISKNTNNSYQLNYFETKRSREKLFLLDKYRTSGCIDNRCRYFNDVLYKLLWNIIPIRYSGFFGKKADITQFFNYSVPPGVNGKKVTIIYDMAYKSIPETVRKKTRIWLELTVKKSCKRADRIITISEFSKSEIIRYLKIPEEKIVVMPMGVDTDLFHSEYKNDQILSVKEKYEIKGDYFLYLGTLEPRKNIERIIEAYSNFIERNKTIEIPCLVLAGKKGWMYDSIFEKVKQLHIEDKVIFTGYVSESEAPILMSGAKCFIFPSLYEGFGMPVIEAMSCGTPVITSNTTSLNEISGEAALKVNPLDSSEITKAIEKFMFEEDTLNEYRLKGFDHVGKYTWREAASILTKVYEELL</sequence>
<feature type="domain" description="Glycosyltransferase subfamily 4-like N-terminal" evidence="3">
    <location>
        <begin position="122"/>
        <end position="182"/>
    </location>
</feature>
<dbReference type="AlphaFoldDB" id="A0A3E2N4S8"/>
<dbReference type="GO" id="GO:0009103">
    <property type="term" value="P:lipopolysaccharide biosynthetic process"/>
    <property type="evidence" value="ECO:0007669"/>
    <property type="project" value="TreeGrafter"/>
</dbReference>
<dbReference type="Pfam" id="PF13439">
    <property type="entry name" value="Glyco_transf_4"/>
    <property type="match status" value="1"/>
</dbReference>
<dbReference type="Proteomes" id="UP000260680">
    <property type="component" value="Unassembled WGS sequence"/>
</dbReference>
<comment type="caution">
    <text evidence="4">The sequence shown here is derived from an EMBL/GenBank/DDBJ whole genome shotgun (WGS) entry which is preliminary data.</text>
</comment>
<dbReference type="SUPFAM" id="SSF53756">
    <property type="entry name" value="UDP-Glycosyltransferase/glycogen phosphorylase"/>
    <property type="match status" value="1"/>
</dbReference>
<dbReference type="PANTHER" id="PTHR46401:SF2">
    <property type="entry name" value="GLYCOSYLTRANSFERASE WBBK-RELATED"/>
    <property type="match status" value="1"/>
</dbReference>
<evidence type="ECO:0000313" key="4">
    <source>
        <dbReference type="EMBL" id="RFZ75974.1"/>
    </source>
</evidence>
<dbReference type="InterPro" id="IPR001296">
    <property type="entry name" value="Glyco_trans_1"/>
</dbReference>
<dbReference type="OrthoDB" id="9797829at2"/>
<dbReference type="GO" id="GO:0016757">
    <property type="term" value="F:glycosyltransferase activity"/>
    <property type="evidence" value="ECO:0007669"/>
    <property type="project" value="InterPro"/>
</dbReference>
<dbReference type="FunFam" id="3.40.50.2000:FF:000119">
    <property type="entry name" value="Glycosyl transferase group 1"/>
    <property type="match status" value="1"/>
</dbReference>
<dbReference type="Gene3D" id="3.40.50.2000">
    <property type="entry name" value="Glycogen Phosphorylase B"/>
    <property type="match status" value="2"/>
</dbReference>
<reference evidence="4 5" key="1">
    <citation type="submission" date="2018-07" db="EMBL/GenBank/DDBJ databases">
        <title>New species, Clostridium PI-S10-A1B.</title>
        <authorList>
            <person name="Krishna G."/>
            <person name="Summeta K."/>
            <person name="Shikha S."/>
            <person name="Prabhu P.B."/>
            <person name="Suresh K."/>
        </authorList>
    </citation>
    <scope>NUCLEOTIDE SEQUENCE [LARGE SCALE GENOMIC DNA]</scope>
    <source>
        <strain evidence="4 5">PI-S10-A1B</strain>
    </source>
</reference>
<evidence type="ECO:0000259" key="3">
    <source>
        <dbReference type="Pfam" id="PF13439"/>
    </source>
</evidence>
<evidence type="ECO:0000313" key="5">
    <source>
        <dbReference type="Proteomes" id="UP000260680"/>
    </source>
</evidence>
<dbReference type="RefSeq" id="WP_117419835.1">
    <property type="nucleotide sequence ID" value="NZ_QOHO01000108.1"/>
</dbReference>
<dbReference type="EMBL" id="QOHO01000108">
    <property type="protein sequence ID" value="RFZ75974.1"/>
    <property type="molecule type" value="Genomic_DNA"/>
</dbReference>
<dbReference type="Pfam" id="PF00534">
    <property type="entry name" value="Glycos_transf_1"/>
    <property type="match status" value="1"/>
</dbReference>
<dbReference type="PANTHER" id="PTHR46401">
    <property type="entry name" value="GLYCOSYLTRANSFERASE WBBK-RELATED"/>
    <property type="match status" value="1"/>
</dbReference>
<evidence type="ECO:0000259" key="2">
    <source>
        <dbReference type="Pfam" id="PF00534"/>
    </source>
</evidence>
<dbReference type="InterPro" id="IPR028098">
    <property type="entry name" value="Glyco_trans_4-like_N"/>
</dbReference>
<accession>A0A3E2N4S8</accession>
<protein>
    <submittedName>
        <fullName evidence="4">Glycosyltransferase family 1 protein</fullName>
    </submittedName>
</protein>
<name>A0A3E2N4S8_9FIRM</name>
<keyword evidence="1" id="KW-0808">Transferase</keyword>
<feature type="domain" description="Glycosyl transferase family 1" evidence="2">
    <location>
        <begin position="203"/>
        <end position="354"/>
    </location>
</feature>
<proteinExistence type="predicted"/>
<dbReference type="CDD" id="cd03809">
    <property type="entry name" value="GT4_MtfB-like"/>
    <property type="match status" value="1"/>
</dbReference>